<dbReference type="InterPro" id="IPR038296">
    <property type="entry name" value="ParD_sf"/>
</dbReference>
<gene>
    <name evidence="3" type="ORF">EV668_3766</name>
</gene>
<dbReference type="InterPro" id="IPR022789">
    <property type="entry name" value="ParD"/>
</dbReference>
<dbReference type="SUPFAM" id="SSF47598">
    <property type="entry name" value="Ribbon-helix-helix"/>
    <property type="match status" value="1"/>
</dbReference>
<evidence type="ECO:0000313" key="4">
    <source>
        <dbReference type="Proteomes" id="UP000295122"/>
    </source>
</evidence>
<dbReference type="PANTHER" id="PTHR36582:SF2">
    <property type="entry name" value="ANTITOXIN PARD"/>
    <property type="match status" value="1"/>
</dbReference>
<dbReference type="EMBL" id="SNZR01000014">
    <property type="protein sequence ID" value="TDR89276.1"/>
    <property type="molecule type" value="Genomic_DNA"/>
</dbReference>
<protein>
    <submittedName>
        <fullName evidence="3">Putative addiction module CopG family antidote</fullName>
    </submittedName>
</protein>
<organism evidence="3 4">
    <name type="scientific">Enterovirga rhinocerotis</name>
    <dbReference type="NCBI Taxonomy" id="1339210"/>
    <lineage>
        <taxon>Bacteria</taxon>
        <taxon>Pseudomonadati</taxon>
        <taxon>Pseudomonadota</taxon>
        <taxon>Alphaproteobacteria</taxon>
        <taxon>Hyphomicrobiales</taxon>
        <taxon>Methylobacteriaceae</taxon>
        <taxon>Enterovirga</taxon>
    </lineage>
</organism>
<sequence length="89" mass="9980">MRQMTLTLPDELADLIDEKVASGAYPSGSDVVRQGLELLREQDETLEDWLRREVVPAYDAMKADPSRALAIDDVQRSLTELHRALVKSA</sequence>
<dbReference type="RefSeq" id="WP_133772876.1">
    <property type="nucleotide sequence ID" value="NZ_SNZR01000014.1"/>
</dbReference>
<dbReference type="InterPro" id="IPR010985">
    <property type="entry name" value="Ribbon_hlx_hlx"/>
</dbReference>
<dbReference type="Pfam" id="PF03693">
    <property type="entry name" value="ParD_antitoxin"/>
    <property type="match status" value="1"/>
</dbReference>
<comment type="similarity">
    <text evidence="1">Belongs to the ParD antitoxin family.</text>
</comment>
<reference evidence="3 4" key="1">
    <citation type="submission" date="2019-03" db="EMBL/GenBank/DDBJ databases">
        <title>Genomic Encyclopedia of Type Strains, Phase IV (KMG-IV): sequencing the most valuable type-strain genomes for metagenomic binning, comparative biology and taxonomic classification.</title>
        <authorList>
            <person name="Goeker M."/>
        </authorList>
    </citation>
    <scope>NUCLEOTIDE SEQUENCE [LARGE SCALE GENOMIC DNA]</scope>
    <source>
        <strain evidence="3 4">DSM 25903</strain>
    </source>
</reference>
<keyword evidence="2" id="KW-1277">Toxin-antitoxin system</keyword>
<dbReference type="AlphaFoldDB" id="A0A4R7BYZ6"/>
<name>A0A4R7BYZ6_9HYPH</name>
<evidence type="ECO:0000256" key="1">
    <source>
        <dbReference type="ARBA" id="ARBA00008580"/>
    </source>
</evidence>
<evidence type="ECO:0000256" key="2">
    <source>
        <dbReference type="ARBA" id="ARBA00022649"/>
    </source>
</evidence>
<comment type="caution">
    <text evidence="3">The sequence shown here is derived from an EMBL/GenBank/DDBJ whole genome shotgun (WGS) entry which is preliminary data.</text>
</comment>
<evidence type="ECO:0000313" key="3">
    <source>
        <dbReference type="EMBL" id="TDR89276.1"/>
    </source>
</evidence>
<dbReference type="CDD" id="cd22231">
    <property type="entry name" value="RHH_NikR_HicB-like"/>
    <property type="match status" value="1"/>
</dbReference>
<dbReference type="PANTHER" id="PTHR36582">
    <property type="entry name" value="ANTITOXIN PARD"/>
    <property type="match status" value="1"/>
</dbReference>
<dbReference type="Proteomes" id="UP000295122">
    <property type="component" value="Unassembled WGS sequence"/>
</dbReference>
<dbReference type="OrthoDB" id="514770at2"/>
<proteinExistence type="inferred from homology"/>
<accession>A0A4R7BYZ6</accession>
<keyword evidence="4" id="KW-1185">Reference proteome</keyword>
<dbReference type="GO" id="GO:0006355">
    <property type="term" value="P:regulation of DNA-templated transcription"/>
    <property type="evidence" value="ECO:0007669"/>
    <property type="project" value="InterPro"/>
</dbReference>
<dbReference type="Gene3D" id="6.10.10.120">
    <property type="entry name" value="Antitoxin ParD1-like"/>
    <property type="match status" value="1"/>
</dbReference>